<name>A0A9Q3UF54_VIBPH</name>
<comment type="caution">
    <text evidence="1">The sequence shown here is derived from an EMBL/GenBank/DDBJ whole genome shotgun (WGS) entry which is preliminary data.</text>
</comment>
<dbReference type="InterPro" id="IPR011047">
    <property type="entry name" value="Quinoprotein_ADH-like_sf"/>
</dbReference>
<reference evidence="1" key="1">
    <citation type="submission" date="2020-09" db="EMBL/GenBank/DDBJ databases">
        <title>Genome sequence of Vibrio parahaemolyticus isolates.</title>
        <authorList>
            <person name="Hammerl J.A."/>
            <person name="Strauch E."/>
        </authorList>
    </citation>
    <scope>NUCLEOTIDE SEQUENCE</scope>
    <source>
        <strain evidence="1">17-VB00146</strain>
    </source>
</reference>
<accession>A0A9Q3UF54</accession>
<dbReference type="Gene3D" id="2.130.10.10">
    <property type="entry name" value="YVTN repeat-like/Quinoprotein amine dehydrogenase"/>
    <property type="match status" value="1"/>
</dbReference>
<evidence type="ECO:0008006" key="3">
    <source>
        <dbReference type="Google" id="ProtNLM"/>
    </source>
</evidence>
<evidence type="ECO:0000313" key="1">
    <source>
        <dbReference type="EMBL" id="MCC3805456.1"/>
    </source>
</evidence>
<dbReference type="SUPFAM" id="SSF50998">
    <property type="entry name" value="Quinoprotein alcohol dehydrogenase-like"/>
    <property type="match status" value="1"/>
</dbReference>
<gene>
    <name evidence="1" type="ORF">IB292_10430</name>
</gene>
<sequence length="362" mass="39375">MNPTLQLAKSSWPRSGCDKANRSHATIPGAKIGRIACEFELPSPNIEMDEYFCHPSACVITDTMELRVIHRGALSAISLDGDILWSVELRDNKGQPYEDWSSPVALENGACLVAFPDNGCVHIYNDQGECLDQRAFDNMLDRSGYPPNITNDGNLIISSTSGEVFSSNSTQMITLGIFGYDILTPAIYSDDSLAIPGYYGTGFCRVSVSGEIIWRTDFAEADLLPTINTQNMVAIGSLNEDKSAFYTEDGELLGTYGRAAIFAEYSADSWIALSDQYIAKLTLSGSEIWGYSLHSEGFGYNQPIVDSQGHIYFINNGVLLCFSGEGKLIFETDINSEDIGGLCCVSSGKMACVAQGKLVIIE</sequence>
<proteinExistence type="predicted"/>
<dbReference type="InterPro" id="IPR015943">
    <property type="entry name" value="WD40/YVTN_repeat-like_dom_sf"/>
</dbReference>
<organism evidence="1 2">
    <name type="scientific">Vibrio parahaemolyticus</name>
    <dbReference type="NCBI Taxonomy" id="670"/>
    <lineage>
        <taxon>Bacteria</taxon>
        <taxon>Pseudomonadati</taxon>
        <taxon>Pseudomonadota</taxon>
        <taxon>Gammaproteobacteria</taxon>
        <taxon>Vibrionales</taxon>
        <taxon>Vibrionaceae</taxon>
        <taxon>Vibrio</taxon>
    </lineage>
</organism>
<dbReference type="Proteomes" id="UP000726777">
    <property type="component" value="Unassembled WGS sequence"/>
</dbReference>
<dbReference type="AlphaFoldDB" id="A0A9Q3UF54"/>
<dbReference type="EMBL" id="JACVHL010000009">
    <property type="protein sequence ID" value="MCC3805456.1"/>
    <property type="molecule type" value="Genomic_DNA"/>
</dbReference>
<dbReference type="RefSeq" id="WP_228085819.1">
    <property type="nucleotide sequence ID" value="NZ_CP064041.1"/>
</dbReference>
<evidence type="ECO:0000313" key="2">
    <source>
        <dbReference type="Proteomes" id="UP000726777"/>
    </source>
</evidence>
<protein>
    <recommendedName>
        <fullName evidence="3">Outer membrane protein assembly factor BamB</fullName>
    </recommendedName>
</protein>